<dbReference type="CDD" id="cd18800">
    <property type="entry name" value="SF2_C_EcoR124I-like"/>
    <property type="match status" value="1"/>
</dbReference>
<evidence type="ECO:0000259" key="3">
    <source>
        <dbReference type="Pfam" id="PF22679"/>
    </source>
</evidence>
<sequence>MKTDNKNQKIDLLLVVNMFLTGFDSPLLNTLYLDKELKYHNLIQAFSRTIRKHDKSKKYGNIYCFQTKKKDNDQALLFNEAMGLFDPEHTIKKKKSYEELKLEYKDYLKQIRKLAPNVKYIEKNIMGYTEKEKKFIDIFDKYSKIRNIIRIKTEFEEKYFKNEIDKEEFLDYKNKRDKIKSGTPQNTSNPKDEIKHVGSAFINLDYINKLISSFEKTEQKIHKSISSQQNKNFNKEIKNILDENNNDVTKEQQEFFLNKIEDDKIFSTITQNAQQGGAIRNILSNLWKNFVKDLIKEQESKREIEVKSKEFCFENSKDLEKLINAYFDYKKNDLGFKDFILREHISKNENQIKEYMDKNKGQKSEVLPYLYAFKLRDEI</sequence>
<dbReference type="InterPro" id="IPR022625">
    <property type="entry name" value="TypeI_RM_Rsu_C"/>
</dbReference>
<dbReference type="Gene3D" id="3.40.50.300">
    <property type="entry name" value="P-loop containing nucleotide triphosphate hydrolases"/>
    <property type="match status" value="1"/>
</dbReference>
<dbReference type="PANTHER" id="PTHR30195">
    <property type="entry name" value="TYPE I SITE-SPECIFIC DEOXYRIBONUCLEASE PROTEIN SUBUNIT M AND R"/>
    <property type="match status" value="1"/>
</dbReference>
<dbReference type="Pfam" id="PF22679">
    <property type="entry name" value="T1R_D3-like"/>
    <property type="match status" value="1"/>
</dbReference>
<dbReference type="Pfam" id="PF12008">
    <property type="entry name" value="EcoR124_C"/>
    <property type="match status" value="1"/>
</dbReference>
<dbReference type="InterPro" id="IPR051268">
    <property type="entry name" value="Type-I_R_enzyme_R_subunit"/>
</dbReference>
<dbReference type="PANTHER" id="PTHR30195:SF16">
    <property type="entry name" value="TYPE I RESTRICTION ENZYME ENDONUCLEASE SUBUNIT"/>
    <property type="match status" value="1"/>
</dbReference>
<evidence type="ECO:0000259" key="2">
    <source>
        <dbReference type="Pfam" id="PF12008"/>
    </source>
</evidence>
<feature type="domain" description="Type I restriction enzyme R protein C-terminal" evidence="2">
    <location>
        <begin position="95"/>
        <end position="371"/>
    </location>
</feature>
<evidence type="ECO:0000313" key="4">
    <source>
        <dbReference type="EMBL" id="WZX02656.1"/>
    </source>
</evidence>
<organism evidence="4 5">
    <name type="scientific">Candidatus Phytoplasma asteris</name>
    <dbReference type="NCBI Taxonomy" id="85620"/>
    <lineage>
        <taxon>Bacteria</taxon>
        <taxon>Bacillati</taxon>
        <taxon>Mycoplasmatota</taxon>
        <taxon>Mollicutes</taxon>
        <taxon>Acholeplasmatales</taxon>
        <taxon>Acholeplasmataceae</taxon>
        <taxon>Candidatus Phytoplasma</taxon>
        <taxon>16SrI (Aster yellows group)</taxon>
    </lineage>
</organism>
<dbReference type="Proteomes" id="UP001483898">
    <property type="component" value="Chromosome"/>
</dbReference>
<gene>
    <name evidence="4" type="ORF">QN326_07090</name>
</gene>
<keyword evidence="5" id="KW-1185">Reference proteome</keyword>
<proteinExistence type="predicted"/>
<dbReference type="InterPro" id="IPR055180">
    <property type="entry name" value="HsdR_RecA-like_helicase_dom_2"/>
</dbReference>
<keyword evidence="1" id="KW-0680">Restriction system</keyword>
<dbReference type="EMBL" id="CP128414">
    <property type="protein sequence ID" value="WZX02656.1"/>
    <property type="molecule type" value="Genomic_DNA"/>
</dbReference>
<reference evidence="4" key="1">
    <citation type="submission" date="2023-06" db="EMBL/GenBank/DDBJ databases">
        <title>Complete Genome of Candidatus Phytoplasma asteris M8.</title>
        <authorList>
            <person name="Toth R."/>
            <person name="Ilic A.-M."/>
            <person name="Huettel B."/>
            <person name="Duduk B."/>
            <person name="Kube M."/>
        </authorList>
    </citation>
    <scope>NUCLEOTIDE SEQUENCE [LARGE SCALE GENOMIC DNA]</scope>
    <source>
        <strain evidence="4">M8</strain>
    </source>
</reference>
<dbReference type="InterPro" id="IPR027417">
    <property type="entry name" value="P-loop_NTPase"/>
</dbReference>
<accession>A0ABZ3CGN4</accession>
<protein>
    <submittedName>
        <fullName evidence="4">Type I restriction-modification system, restriction subunit R</fullName>
    </submittedName>
</protein>
<feature type="domain" description="Restriction endonuclease type I HsdR second RecA-like helicase" evidence="3">
    <location>
        <begin position="4"/>
        <end position="66"/>
    </location>
</feature>
<evidence type="ECO:0000313" key="5">
    <source>
        <dbReference type="Proteomes" id="UP001483898"/>
    </source>
</evidence>
<evidence type="ECO:0000256" key="1">
    <source>
        <dbReference type="ARBA" id="ARBA00022747"/>
    </source>
</evidence>
<name>A0ABZ3CGN4_9MOLU</name>
<dbReference type="Gene3D" id="1.20.58.910">
    <property type="match status" value="1"/>
</dbReference>